<dbReference type="InterPro" id="IPR013022">
    <property type="entry name" value="Xyl_isomerase-like_TIM-brl"/>
</dbReference>
<dbReference type="RefSeq" id="WP_085493741.1">
    <property type="nucleotide sequence ID" value="NZ_FXAZ01000001.1"/>
</dbReference>
<dbReference type="EMBL" id="FXAZ01000001">
    <property type="protein sequence ID" value="SMG27787.1"/>
    <property type="molecule type" value="Genomic_DNA"/>
</dbReference>
<dbReference type="Gene3D" id="3.20.20.150">
    <property type="entry name" value="Divalent-metal-dependent TIM barrel enzymes"/>
    <property type="match status" value="1"/>
</dbReference>
<accession>A0A1X7JJP2</accession>
<dbReference type="STRING" id="1852522.SAMN06295960_1622"/>
<dbReference type="GO" id="GO:0016853">
    <property type="term" value="F:isomerase activity"/>
    <property type="evidence" value="ECO:0007669"/>
    <property type="project" value="UniProtKB-KW"/>
</dbReference>
<keyword evidence="3" id="KW-1185">Reference proteome</keyword>
<reference evidence="2 3" key="1">
    <citation type="submission" date="2017-04" db="EMBL/GenBank/DDBJ databases">
        <authorList>
            <person name="Afonso C.L."/>
            <person name="Miller P.J."/>
            <person name="Scott M.A."/>
            <person name="Spackman E."/>
            <person name="Goraichik I."/>
            <person name="Dimitrov K.M."/>
            <person name="Suarez D.L."/>
            <person name="Swayne D.E."/>
        </authorList>
    </citation>
    <scope>NUCLEOTIDE SEQUENCE [LARGE SCALE GENOMIC DNA]</scope>
    <source>
        <strain evidence="2 3">11</strain>
    </source>
</reference>
<evidence type="ECO:0000259" key="1">
    <source>
        <dbReference type="Pfam" id="PF01261"/>
    </source>
</evidence>
<proteinExistence type="predicted"/>
<dbReference type="Pfam" id="PF01261">
    <property type="entry name" value="AP_endonuc_2"/>
    <property type="match status" value="1"/>
</dbReference>
<dbReference type="InterPro" id="IPR036237">
    <property type="entry name" value="Xyl_isomerase-like_sf"/>
</dbReference>
<feature type="domain" description="Xylose isomerase-like TIM barrel" evidence="1">
    <location>
        <begin position="21"/>
        <end position="269"/>
    </location>
</feature>
<dbReference type="PANTHER" id="PTHR12110">
    <property type="entry name" value="HYDROXYPYRUVATE ISOMERASE"/>
    <property type="match status" value="1"/>
</dbReference>
<keyword evidence="2" id="KW-0413">Isomerase</keyword>
<organism evidence="2 3">
    <name type="scientific">Paenibacillus aquistagni</name>
    <dbReference type="NCBI Taxonomy" id="1852522"/>
    <lineage>
        <taxon>Bacteria</taxon>
        <taxon>Bacillati</taxon>
        <taxon>Bacillota</taxon>
        <taxon>Bacilli</taxon>
        <taxon>Bacillales</taxon>
        <taxon>Paenibacillaceae</taxon>
        <taxon>Paenibacillus</taxon>
    </lineage>
</organism>
<protein>
    <submittedName>
        <fullName evidence="2">Sugar phosphate isomerase/epimerase</fullName>
    </submittedName>
</protein>
<name>A0A1X7JJP2_9BACL</name>
<dbReference type="Proteomes" id="UP000193834">
    <property type="component" value="Unassembled WGS sequence"/>
</dbReference>
<sequence>MKWSLFTVASPDLSVKELIPYAAEAGLKGLEWRFKETPADQRSQPASFWGNNMATIEPGISDVELKEIKALCKEHGIEPAGVMPYLGVGDLDAAKEVLRVATALEAPIVRIGVHGYNRKRSYNELLDEQLRYMESLEPMLRDHGIKGVVETHHMTISASASAAYRLVSSFDSSVYGVLFDPGNMVFEGYENHRMGLELLGDYLAHVHVKNADAVPKEQRSGQAFAWSPMEEGLVNWTQVLEDLAQVNYNGFCGVEDFSGTRSTKDMIAYYVQWISKLNDQVRGVTR</sequence>
<evidence type="ECO:0000313" key="3">
    <source>
        <dbReference type="Proteomes" id="UP000193834"/>
    </source>
</evidence>
<dbReference type="OrthoDB" id="104997at2"/>
<evidence type="ECO:0000313" key="2">
    <source>
        <dbReference type="EMBL" id="SMG27787.1"/>
    </source>
</evidence>
<dbReference type="SUPFAM" id="SSF51658">
    <property type="entry name" value="Xylose isomerase-like"/>
    <property type="match status" value="1"/>
</dbReference>
<dbReference type="AlphaFoldDB" id="A0A1X7JJP2"/>
<gene>
    <name evidence="2" type="ORF">SAMN06295960_1622</name>
</gene>
<dbReference type="InterPro" id="IPR050312">
    <property type="entry name" value="IolE/XylAMocC-like"/>
</dbReference>
<dbReference type="PANTHER" id="PTHR12110:SF41">
    <property type="entry name" value="INOSOSE DEHYDRATASE"/>
    <property type="match status" value="1"/>
</dbReference>